<dbReference type="Pfam" id="PF13545">
    <property type="entry name" value="HTH_Crp_2"/>
    <property type="match status" value="1"/>
</dbReference>
<dbReference type="PANTHER" id="PTHR24567">
    <property type="entry name" value="CRP FAMILY TRANSCRIPTIONAL REGULATORY PROTEIN"/>
    <property type="match status" value="1"/>
</dbReference>
<dbReference type="PANTHER" id="PTHR24567:SF74">
    <property type="entry name" value="HTH-TYPE TRANSCRIPTIONAL REGULATOR ARCR"/>
    <property type="match status" value="1"/>
</dbReference>
<keyword evidence="4" id="KW-0804">Transcription</keyword>
<dbReference type="OrthoDB" id="9810708at2"/>
<evidence type="ECO:0000256" key="4">
    <source>
        <dbReference type="ARBA" id="ARBA00023163"/>
    </source>
</evidence>
<dbReference type="EMBL" id="VIGD01000006">
    <property type="protein sequence ID" value="TQE91235.1"/>
    <property type="molecule type" value="Genomic_DNA"/>
</dbReference>
<accession>A0A540V3A8</accession>
<dbReference type="GO" id="GO:0005829">
    <property type="term" value="C:cytosol"/>
    <property type="evidence" value="ECO:0007669"/>
    <property type="project" value="TreeGrafter"/>
</dbReference>
<proteinExistence type="predicted"/>
<dbReference type="InterPro" id="IPR014710">
    <property type="entry name" value="RmlC-like_jellyroll"/>
</dbReference>
<feature type="domain" description="Cyclic nucleotide-binding" evidence="5">
    <location>
        <begin position="15"/>
        <end position="124"/>
    </location>
</feature>
<dbReference type="PROSITE" id="PS50042">
    <property type="entry name" value="CNMP_BINDING_3"/>
    <property type="match status" value="1"/>
</dbReference>
<dbReference type="GO" id="GO:0003677">
    <property type="term" value="F:DNA binding"/>
    <property type="evidence" value="ECO:0007669"/>
    <property type="project" value="UniProtKB-KW"/>
</dbReference>
<evidence type="ECO:0000313" key="8">
    <source>
        <dbReference type="Proteomes" id="UP000315753"/>
    </source>
</evidence>
<keyword evidence="2" id="KW-0238">DNA-binding</keyword>
<dbReference type="Pfam" id="PF00027">
    <property type="entry name" value="cNMP_binding"/>
    <property type="match status" value="1"/>
</dbReference>
<dbReference type="InterPro" id="IPR012318">
    <property type="entry name" value="HTH_CRP"/>
</dbReference>
<dbReference type="Gene3D" id="1.10.10.10">
    <property type="entry name" value="Winged helix-like DNA-binding domain superfamily/Winged helix DNA-binding domain"/>
    <property type="match status" value="1"/>
</dbReference>
<sequence>MENQSIQSLLQQFPLFKDLSDEEMMPIVNLAKSHKYRAGTHVFMQDEPLTNVYFIQKGRIKIYRTDLQGKEQIINILVSGQMFPHQGFFRKGNYPAHAQVLEDSSLILIPIQSFEEFLMKNPQVCIKIFRILGDLIVDLQNRLEEKILQNSYEQIISLLIRLASNYGEEIGEQIFVIKNQFTNRDLANMIGSSRETVNRTLNQLKKKGLLRTDSAGHFIVNIKALKNELSIE</sequence>
<evidence type="ECO:0000256" key="2">
    <source>
        <dbReference type="ARBA" id="ARBA00023125"/>
    </source>
</evidence>
<reference evidence="7 8" key="1">
    <citation type="submission" date="2019-06" db="EMBL/GenBank/DDBJ databases">
        <title>Genome sequence of Ureibacillus terrenus.</title>
        <authorList>
            <person name="Maclea K.S."/>
            <person name="Simoes M."/>
        </authorList>
    </citation>
    <scope>NUCLEOTIDE SEQUENCE [LARGE SCALE GENOMIC DNA]</scope>
    <source>
        <strain evidence="7 8">ATCC BAA-384</strain>
    </source>
</reference>
<dbReference type="RefSeq" id="WP_141601886.1">
    <property type="nucleotide sequence ID" value="NZ_VIGD01000006.1"/>
</dbReference>
<dbReference type="Gene3D" id="2.60.120.10">
    <property type="entry name" value="Jelly Rolls"/>
    <property type="match status" value="1"/>
</dbReference>
<name>A0A540V3A8_9BACL</name>
<dbReference type="SMART" id="SM00419">
    <property type="entry name" value="HTH_CRP"/>
    <property type="match status" value="1"/>
</dbReference>
<feature type="domain" description="HTH crp-type" evidence="6">
    <location>
        <begin position="149"/>
        <end position="223"/>
    </location>
</feature>
<dbReference type="InterPro" id="IPR018490">
    <property type="entry name" value="cNMP-bd_dom_sf"/>
</dbReference>
<dbReference type="PRINTS" id="PR00034">
    <property type="entry name" value="HTHCRP"/>
</dbReference>
<dbReference type="Proteomes" id="UP000315753">
    <property type="component" value="Unassembled WGS sequence"/>
</dbReference>
<keyword evidence="3" id="KW-0010">Activator</keyword>
<dbReference type="PROSITE" id="PS51063">
    <property type="entry name" value="HTH_CRP_2"/>
    <property type="match status" value="1"/>
</dbReference>
<dbReference type="CDD" id="cd00092">
    <property type="entry name" value="HTH_CRP"/>
    <property type="match status" value="1"/>
</dbReference>
<comment type="caution">
    <text evidence="7">The sequence shown here is derived from an EMBL/GenBank/DDBJ whole genome shotgun (WGS) entry which is preliminary data.</text>
</comment>
<protein>
    <submittedName>
        <fullName evidence="7">Crp/Fnr family transcriptional regulator</fullName>
    </submittedName>
</protein>
<keyword evidence="8" id="KW-1185">Reference proteome</keyword>
<evidence type="ECO:0000313" key="7">
    <source>
        <dbReference type="EMBL" id="TQE91235.1"/>
    </source>
</evidence>
<dbReference type="InterPro" id="IPR000595">
    <property type="entry name" value="cNMP-bd_dom"/>
</dbReference>
<dbReference type="InterPro" id="IPR036388">
    <property type="entry name" value="WH-like_DNA-bd_sf"/>
</dbReference>
<keyword evidence="1" id="KW-0805">Transcription regulation</keyword>
<evidence type="ECO:0000256" key="3">
    <source>
        <dbReference type="ARBA" id="ARBA00023159"/>
    </source>
</evidence>
<dbReference type="AlphaFoldDB" id="A0A540V3A8"/>
<dbReference type="InterPro" id="IPR050397">
    <property type="entry name" value="Env_Response_Regulators"/>
</dbReference>
<dbReference type="GO" id="GO:0003700">
    <property type="term" value="F:DNA-binding transcription factor activity"/>
    <property type="evidence" value="ECO:0007669"/>
    <property type="project" value="TreeGrafter"/>
</dbReference>
<gene>
    <name evidence="7" type="ORF">FKZ59_06215</name>
</gene>
<evidence type="ECO:0000259" key="5">
    <source>
        <dbReference type="PROSITE" id="PS50042"/>
    </source>
</evidence>
<dbReference type="InterPro" id="IPR036390">
    <property type="entry name" value="WH_DNA-bd_sf"/>
</dbReference>
<organism evidence="7 8">
    <name type="scientific">Ureibacillus terrenus</name>
    <dbReference type="NCBI Taxonomy" id="118246"/>
    <lineage>
        <taxon>Bacteria</taxon>
        <taxon>Bacillati</taxon>
        <taxon>Bacillota</taxon>
        <taxon>Bacilli</taxon>
        <taxon>Bacillales</taxon>
        <taxon>Caryophanaceae</taxon>
        <taxon>Ureibacillus</taxon>
    </lineage>
</organism>
<dbReference type="SUPFAM" id="SSF46785">
    <property type="entry name" value="Winged helix' DNA-binding domain"/>
    <property type="match status" value="1"/>
</dbReference>
<dbReference type="SMART" id="SM00100">
    <property type="entry name" value="cNMP"/>
    <property type="match status" value="1"/>
</dbReference>
<evidence type="ECO:0000259" key="6">
    <source>
        <dbReference type="PROSITE" id="PS51063"/>
    </source>
</evidence>
<evidence type="ECO:0000256" key="1">
    <source>
        <dbReference type="ARBA" id="ARBA00023015"/>
    </source>
</evidence>
<dbReference type="CDD" id="cd00038">
    <property type="entry name" value="CAP_ED"/>
    <property type="match status" value="1"/>
</dbReference>
<dbReference type="SUPFAM" id="SSF51206">
    <property type="entry name" value="cAMP-binding domain-like"/>
    <property type="match status" value="1"/>
</dbReference>